<dbReference type="GO" id="GO:0004521">
    <property type="term" value="F:RNA endonuclease activity"/>
    <property type="evidence" value="ECO:0007669"/>
    <property type="project" value="UniProtKB-UniRule"/>
</dbReference>
<dbReference type="Pfam" id="PF02130">
    <property type="entry name" value="YbeY"/>
    <property type="match status" value="1"/>
</dbReference>
<comment type="similarity">
    <text evidence="1 7">Belongs to the endoribonuclease YbeY family.</text>
</comment>
<reference evidence="8 9" key="1">
    <citation type="journal article" date="2013" name="Genome Biol. Evol.">
        <title>Genome evolution and phylogenomic analysis of candidatus kinetoplastibacterium, the betaproteobacterial endosymbionts of strigomonas and angomonas.</title>
        <authorList>
            <person name="Alves J.M."/>
            <person name="Serrano M.G."/>
            <person name="Maia da Silva F."/>
            <person name="Voegtly L.J."/>
            <person name="Matveyev A.V."/>
            <person name="Teixeira M.M."/>
            <person name="Camargo E.P."/>
            <person name="Buck G.A."/>
        </authorList>
    </citation>
    <scope>NUCLEOTIDE SEQUENCE [LARGE SCALE GENOMIC DNA]</scope>
    <source>
        <strain evidence="8 9">TCC036E</strain>
    </source>
</reference>
<keyword evidence="8" id="KW-0645">Protease</keyword>
<dbReference type="InterPro" id="IPR002036">
    <property type="entry name" value="YbeY"/>
</dbReference>
<evidence type="ECO:0000256" key="5">
    <source>
        <dbReference type="ARBA" id="ARBA00022801"/>
    </source>
</evidence>
<dbReference type="PROSITE" id="PS01306">
    <property type="entry name" value="UPF0054"/>
    <property type="match status" value="1"/>
</dbReference>
<evidence type="ECO:0000313" key="8">
    <source>
        <dbReference type="EMBL" id="AGF47411.1"/>
    </source>
</evidence>
<dbReference type="HOGENOM" id="CLU_106710_0_1_4"/>
<keyword evidence="7" id="KW-0963">Cytoplasm</keyword>
<dbReference type="PATRIC" id="fig|1208918.3.peg.107"/>
<evidence type="ECO:0000256" key="6">
    <source>
        <dbReference type="ARBA" id="ARBA00022833"/>
    </source>
</evidence>
<dbReference type="eggNOG" id="COG0319">
    <property type="taxonomic scope" value="Bacteria"/>
</dbReference>
<name>M1LTI3_9PROT</name>
<dbReference type="RefSeq" id="WP_015238954.1">
    <property type="nucleotide sequence ID" value="NC_020283.1"/>
</dbReference>
<dbReference type="PANTHER" id="PTHR46986">
    <property type="entry name" value="ENDORIBONUCLEASE YBEY, CHLOROPLASTIC"/>
    <property type="match status" value="1"/>
</dbReference>
<dbReference type="GO" id="GO:0006508">
    <property type="term" value="P:proteolysis"/>
    <property type="evidence" value="ECO:0007669"/>
    <property type="project" value="UniProtKB-KW"/>
</dbReference>
<keyword evidence="6 7" id="KW-0862">Zinc</keyword>
<dbReference type="PANTHER" id="PTHR46986:SF1">
    <property type="entry name" value="ENDORIBONUCLEASE YBEY, CHLOROPLASTIC"/>
    <property type="match status" value="1"/>
</dbReference>
<organism evidence="8 9">
    <name type="scientific">Candidatus Kinetoplastidibacterium crithidiae TCC036E</name>
    <dbReference type="NCBI Taxonomy" id="1208918"/>
    <lineage>
        <taxon>Bacteria</taxon>
        <taxon>Pseudomonadati</taxon>
        <taxon>Pseudomonadota</taxon>
        <taxon>Betaproteobacteria</taxon>
        <taxon>Candidatus Kinetoplastidibacterium</taxon>
    </lineage>
</organism>
<evidence type="ECO:0000256" key="3">
    <source>
        <dbReference type="ARBA" id="ARBA00022723"/>
    </source>
</evidence>
<dbReference type="AlphaFoldDB" id="M1LTI3"/>
<evidence type="ECO:0000256" key="7">
    <source>
        <dbReference type="HAMAP-Rule" id="MF_00009"/>
    </source>
</evidence>
<feature type="binding site" evidence="7">
    <location>
        <position position="128"/>
    </location>
    <ligand>
        <name>Zn(2+)</name>
        <dbReference type="ChEBI" id="CHEBI:29105"/>
        <note>catalytic</note>
    </ligand>
</feature>
<keyword evidence="2 7" id="KW-0540">Nuclease</keyword>
<keyword evidence="4 7" id="KW-0255">Endonuclease</keyword>
<dbReference type="SUPFAM" id="SSF55486">
    <property type="entry name" value="Metalloproteases ('zincins'), catalytic domain"/>
    <property type="match status" value="1"/>
</dbReference>
<evidence type="ECO:0000256" key="4">
    <source>
        <dbReference type="ARBA" id="ARBA00022759"/>
    </source>
</evidence>
<comment type="function">
    <text evidence="7">Single strand-specific metallo-endoribonuclease involved in late-stage 70S ribosome quality control and in maturation of the 3' terminus of the 16S rRNA.</text>
</comment>
<accession>M1LTI3</accession>
<gene>
    <name evidence="7" type="primary">ybeY</name>
    <name evidence="8" type="ORF">CDEE_0341</name>
</gene>
<keyword evidence="7" id="KW-0698">rRNA processing</keyword>
<dbReference type="STRING" id="1208918.CDEE_0341"/>
<dbReference type="InterPro" id="IPR020549">
    <property type="entry name" value="YbeY_CS"/>
</dbReference>
<comment type="subcellular location">
    <subcellularLocation>
        <location evidence="7">Cytoplasm</location>
    </subcellularLocation>
</comment>
<dbReference type="NCBIfam" id="TIGR00043">
    <property type="entry name" value="rRNA maturation RNase YbeY"/>
    <property type="match status" value="1"/>
</dbReference>
<evidence type="ECO:0000256" key="2">
    <source>
        <dbReference type="ARBA" id="ARBA00022722"/>
    </source>
</evidence>
<dbReference type="Gene3D" id="3.40.390.30">
    <property type="entry name" value="Metalloproteases ('zincins'), catalytic domain"/>
    <property type="match status" value="1"/>
</dbReference>
<dbReference type="GO" id="GO:0005737">
    <property type="term" value="C:cytoplasm"/>
    <property type="evidence" value="ECO:0007669"/>
    <property type="project" value="UniProtKB-SubCell"/>
</dbReference>
<dbReference type="GO" id="GO:0004222">
    <property type="term" value="F:metalloendopeptidase activity"/>
    <property type="evidence" value="ECO:0007669"/>
    <property type="project" value="InterPro"/>
</dbReference>
<dbReference type="GO" id="GO:0008270">
    <property type="term" value="F:zinc ion binding"/>
    <property type="evidence" value="ECO:0007669"/>
    <property type="project" value="UniProtKB-UniRule"/>
</dbReference>
<keyword evidence="7" id="KW-0690">Ribosome biogenesis</keyword>
<evidence type="ECO:0000313" key="9">
    <source>
        <dbReference type="Proteomes" id="UP000011686"/>
    </source>
</evidence>
<keyword evidence="9" id="KW-1185">Reference proteome</keyword>
<proteinExistence type="inferred from homology"/>
<evidence type="ECO:0000256" key="1">
    <source>
        <dbReference type="ARBA" id="ARBA00010875"/>
    </source>
</evidence>
<keyword evidence="3 7" id="KW-0479">Metal-binding</keyword>
<dbReference type="GO" id="GO:0006364">
    <property type="term" value="P:rRNA processing"/>
    <property type="evidence" value="ECO:0007669"/>
    <property type="project" value="UniProtKB-UniRule"/>
</dbReference>
<feature type="binding site" evidence="7">
    <location>
        <position position="134"/>
    </location>
    <ligand>
        <name>Zn(2+)</name>
        <dbReference type="ChEBI" id="CHEBI:29105"/>
        <note>catalytic</note>
    </ligand>
</feature>
<keyword evidence="8" id="KW-0482">Metalloprotease</keyword>
<sequence>MRKANLNPTAKLSLSIQYATQNCEIPRWKIRKWVRKSIESTTNFISKEIKSIIITVRLVEEEEGRLLNKSFRNKDYATNVLTFEYGITENLLTADLVLCLPIIYKEAEEQNKNRFEHAAHIVIHGVLHALGFDHKEHLEALEMESIEISILENLKIKNPYEQ</sequence>
<comment type="cofactor">
    <cofactor evidence="7">
        <name>Zn(2+)</name>
        <dbReference type="ChEBI" id="CHEBI:29105"/>
    </cofactor>
    <text evidence="7">Binds 1 zinc ion.</text>
</comment>
<protein>
    <recommendedName>
        <fullName evidence="7">Endoribonuclease YbeY</fullName>
        <ecNumber evidence="7">3.1.-.-</ecNumber>
    </recommendedName>
</protein>
<dbReference type="EC" id="3.1.-.-" evidence="7"/>
<dbReference type="InterPro" id="IPR023091">
    <property type="entry name" value="MetalPrtase_cat_dom_sf_prd"/>
</dbReference>
<keyword evidence="5 7" id="KW-0378">Hydrolase</keyword>
<dbReference type="HAMAP" id="MF_00009">
    <property type="entry name" value="Endoribonucl_YbeY"/>
    <property type="match status" value="1"/>
</dbReference>
<dbReference type="KEGG" id="kct:CDEE_0341"/>
<feature type="binding site" evidence="7">
    <location>
        <position position="124"/>
    </location>
    <ligand>
        <name>Zn(2+)</name>
        <dbReference type="ChEBI" id="CHEBI:29105"/>
        <note>catalytic</note>
    </ligand>
</feature>
<dbReference type="Proteomes" id="UP000011686">
    <property type="component" value="Chromosome"/>
</dbReference>
<dbReference type="EMBL" id="CP003804">
    <property type="protein sequence ID" value="AGF47411.1"/>
    <property type="molecule type" value="Genomic_DNA"/>
</dbReference>